<gene>
    <name evidence="1" type="ORF">METZ01_LOCUS266119</name>
</gene>
<accession>A0A382JNK2</accession>
<dbReference type="AlphaFoldDB" id="A0A382JNK2"/>
<reference evidence="1" key="1">
    <citation type="submission" date="2018-05" db="EMBL/GenBank/DDBJ databases">
        <authorList>
            <person name="Lanie J.A."/>
            <person name="Ng W.-L."/>
            <person name="Kazmierczak K.M."/>
            <person name="Andrzejewski T.M."/>
            <person name="Davidsen T.M."/>
            <person name="Wayne K.J."/>
            <person name="Tettelin H."/>
            <person name="Glass J.I."/>
            <person name="Rusch D."/>
            <person name="Podicherti R."/>
            <person name="Tsui H.-C.T."/>
            <person name="Winkler M.E."/>
        </authorList>
    </citation>
    <scope>NUCLEOTIDE SEQUENCE</scope>
</reference>
<dbReference type="EMBL" id="UINC01075260">
    <property type="protein sequence ID" value="SVC13265.1"/>
    <property type="molecule type" value="Genomic_DNA"/>
</dbReference>
<organism evidence="1">
    <name type="scientific">marine metagenome</name>
    <dbReference type="NCBI Taxonomy" id="408172"/>
    <lineage>
        <taxon>unclassified sequences</taxon>
        <taxon>metagenomes</taxon>
        <taxon>ecological metagenomes</taxon>
    </lineage>
</organism>
<evidence type="ECO:0000313" key="1">
    <source>
        <dbReference type="EMBL" id="SVC13265.1"/>
    </source>
</evidence>
<name>A0A382JNK2_9ZZZZ</name>
<evidence type="ECO:0008006" key="2">
    <source>
        <dbReference type="Google" id="ProtNLM"/>
    </source>
</evidence>
<feature type="non-terminal residue" evidence="1">
    <location>
        <position position="137"/>
    </location>
</feature>
<dbReference type="Gene3D" id="3.40.50.11190">
    <property type="match status" value="1"/>
</dbReference>
<protein>
    <recommendedName>
        <fullName evidence="2">UDP-2,4-diacetamido-2,4, 6-trideoxy-beta-L-altropyranose hydrolase</fullName>
    </recommendedName>
</protein>
<sequence>MTVFSYAFRVDASTEIGHGHLMRCLTIADMLSKKSLNSCFVSRELSESLHSKVTSMGHELFILPTPINESFDWEKDSALTKEIVDSLNIKWLIVDHYSIDYLWEQKLKSKNKKLMVIDDLANRAHDCDVLLDQNLGR</sequence>
<proteinExistence type="predicted"/>